<reference evidence="3" key="2">
    <citation type="submission" date="2021-06" db="EMBL/GenBank/DDBJ databases">
        <title>Updating the genus Pseudomonas: Description of 43 new species and partition of the Pseudomonas putida group.</title>
        <authorList>
            <person name="Girard L."/>
            <person name="Lood C."/>
            <person name="Vandamme P."/>
            <person name="Rokni-Zadeh H."/>
            <person name="van Noort V."/>
            <person name="Hofte M."/>
            <person name="Lavigne R."/>
            <person name="De Mot R."/>
        </authorList>
    </citation>
    <scope>NUCLEOTIDE SEQUENCE</scope>
    <source>
        <strain evidence="3">SWRI145</strain>
    </source>
</reference>
<protein>
    <submittedName>
        <fullName evidence="2">DUF1120 domain-containing protein</fullName>
    </submittedName>
</protein>
<dbReference type="Pfam" id="PF06551">
    <property type="entry name" value="DUF1120"/>
    <property type="match status" value="1"/>
</dbReference>
<evidence type="ECO:0000313" key="4">
    <source>
        <dbReference type="Proteomes" id="UP000615613"/>
    </source>
</evidence>
<dbReference type="EMBL" id="CP077084">
    <property type="protein sequence ID" value="QXH85078.1"/>
    <property type="molecule type" value="Genomic_DNA"/>
</dbReference>
<keyword evidence="4" id="KW-1185">Reference proteome</keyword>
<keyword evidence="1" id="KW-0732">Signal</keyword>
<dbReference type="AlphaFoldDB" id="A0A8H9YT25"/>
<evidence type="ECO:0000256" key="1">
    <source>
        <dbReference type="SAM" id="SignalP"/>
    </source>
</evidence>
<name>A0A8H9YT25_9PSED</name>
<feature type="chain" id="PRO_5044691433" evidence="1">
    <location>
        <begin position="23"/>
        <end position="210"/>
    </location>
</feature>
<sequence length="210" mass="22294">MNASRATLAAALLLTAAACAHAASSVDLSVTGLITPSACTPTLSSGGVVELGKIAAGDILPGDITYLPKAAMDLAVNCEAATLFALAPQDNRPQMFTPWAFGFALMPSGKPMGGYWLDFVDSLADGVELTRLYSENNGQTWRVADPLDLIEPRKLTAFGEWIIGPANVLPIQNLNVSFLVSPFFYPGGTWLPANEEIPIDGSTTFELRYL</sequence>
<dbReference type="InterPro" id="IPR010546">
    <property type="entry name" value="DUF1120"/>
</dbReference>
<accession>A0A8H9YT25</accession>
<dbReference type="PROSITE" id="PS51257">
    <property type="entry name" value="PROKAR_LIPOPROTEIN"/>
    <property type="match status" value="1"/>
</dbReference>
<dbReference type="Proteomes" id="UP000615613">
    <property type="component" value="Chromosome"/>
</dbReference>
<dbReference type="EMBL" id="JABWQF010000013">
    <property type="protein sequence ID" value="MBC3294171.1"/>
    <property type="molecule type" value="Genomic_DNA"/>
</dbReference>
<dbReference type="KEGG" id="ptrt:HU722_0006305"/>
<feature type="signal peptide" evidence="1">
    <location>
        <begin position="1"/>
        <end position="22"/>
    </location>
</feature>
<evidence type="ECO:0000313" key="2">
    <source>
        <dbReference type="EMBL" id="MBC3294171.1"/>
    </source>
</evidence>
<dbReference type="RefSeq" id="WP_065871717.1">
    <property type="nucleotide sequence ID" value="NZ_CP077084.1"/>
</dbReference>
<organism evidence="2">
    <name type="scientific">Pseudomonas tritici</name>
    <dbReference type="NCBI Taxonomy" id="2745518"/>
    <lineage>
        <taxon>Bacteria</taxon>
        <taxon>Pseudomonadati</taxon>
        <taxon>Pseudomonadota</taxon>
        <taxon>Gammaproteobacteria</taxon>
        <taxon>Pseudomonadales</taxon>
        <taxon>Pseudomonadaceae</taxon>
        <taxon>Pseudomonas</taxon>
    </lineage>
</organism>
<evidence type="ECO:0000313" key="3">
    <source>
        <dbReference type="EMBL" id="QXH85078.1"/>
    </source>
</evidence>
<proteinExistence type="predicted"/>
<reference evidence="2" key="1">
    <citation type="journal article" date="2020" name="Microorganisms">
        <title>Reliable Identification of Environmental Pseudomonas Isolates Using the rpoD Gene.</title>
        <authorList>
            <consortium name="The Broad Institute Genome Sequencing Platform"/>
            <person name="Girard L."/>
            <person name="Lood C."/>
            <person name="Rokni-Zadeh H."/>
            <person name="van Noort V."/>
            <person name="Lavigne R."/>
            <person name="De Mot R."/>
        </authorList>
    </citation>
    <scope>NUCLEOTIDE SEQUENCE [LARGE SCALE GENOMIC DNA]</scope>
    <source>
        <strain evidence="2">SWRI145</strain>
    </source>
</reference>
<gene>
    <name evidence="3" type="ORF">HU722_0006305</name>
    <name evidence="2" type="ORF">HU722_21855</name>
</gene>